<protein>
    <recommendedName>
        <fullName evidence="1">DNA-directed DNA polymerase</fullName>
        <ecNumber evidence="1">2.7.7.7</ecNumber>
    </recommendedName>
</protein>
<evidence type="ECO:0000259" key="7">
    <source>
        <dbReference type="SMART" id="SM00479"/>
    </source>
</evidence>
<keyword evidence="3" id="KW-0378">Hydrolase</keyword>
<evidence type="ECO:0000256" key="5">
    <source>
        <dbReference type="ARBA" id="ARBA00026073"/>
    </source>
</evidence>
<dbReference type="InterPro" id="IPR036397">
    <property type="entry name" value="RNaseH_sf"/>
</dbReference>
<feature type="domain" description="Exonuclease" evidence="7">
    <location>
        <begin position="3"/>
        <end position="170"/>
    </location>
</feature>
<dbReference type="Pfam" id="PF00929">
    <property type="entry name" value="RNase_T"/>
    <property type="match status" value="1"/>
</dbReference>
<dbReference type="GO" id="GO:0003887">
    <property type="term" value="F:DNA-directed DNA polymerase activity"/>
    <property type="evidence" value="ECO:0007669"/>
    <property type="project" value="UniProtKB-EC"/>
</dbReference>
<reference evidence="8 9" key="1">
    <citation type="submission" date="2013-02" db="EMBL/GenBank/DDBJ databases">
        <title>Insights into the proteome of triclosan-resistant Pseudomonas putida TRO1, isolated from activated sludge.</title>
        <authorList>
            <person name="Lolas I.B."/>
            <person name="Almeida B."/>
            <person name="Starnawski P.M."/>
            <person name="Soenderkaer M."/>
            <person name="Nielsen K.L."/>
            <person name="Nielsen J.L."/>
        </authorList>
    </citation>
    <scope>NUCLEOTIDE SEQUENCE [LARGE SCALE GENOMIC DNA]</scope>
    <source>
        <strain evidence="8 9">TRO1</strain>
    </source>
</reference>
<keyword evidence="2" id="KW-0540">Nuclease</keyword>
<dbReference type="GO" id="GO:0003677">
    <property type="term" value="F:DNA binding"/>
    <property type="evidence" value="ECO:0007669"/>
    <property type="project" value="InterPro"/>
</dbReference>
<keyword evidence="3" id="KW-0269">Exonuclease</keyword>
<comment type="subunit">
    <text evidence="5">DNA polymerase III contains a core (composed of alpha, epsilon and theta chains) that associates with a tau subunit. This core dimerizes to form the POLIII' complex. PolIII' associates with the gamma complex (composed of gamma, delta, delta', psi and chi chains) and with the beta chain to form the complete DNA polymerase III complex.</text>
</comment>
<organism evidence="8 9">
    <name type="scientific">Pseudomonas putida TRO1</name>
    <dbReference type="NCBI Taxonomy" id="1227924"/>
    <lineage>
        <taxon>Bacteria</taxon>
        <taxon>Pseudomonadati</taxon>
        <taxon>Pseudomonadota</taxon>
        <taxon>Gammaproteobacteria</taxon>
        <taxon>Pseudomonadales</taxon>
        <taxon>Pseudomonadaceae</taxon>
        <taxon>Pseudomonas</taxon>
    </lineage>
</organism>
<gene>
    <name evidence="8" type="ORF">C206_21729</name>
</gene>
<name>A0AAD2W8D7_PSEPU</name>
<evidence type="ECO:0000313" key="9">
    <source>
        <dbReference type="Proteomes" id="UP000013237"/>
    </source>
</evidence>
<dbReference type="Proteomes" id="UP000013237">
    <property type="component" value="Unassembled WGS sequence"/>
</dbReference>
<evidence type="ECO:0000256" key="4">
    <source>
        <dbReference type="ARBA" id="ARBA00025483"/>
    </source>
</evidence>
<dbReference type="Gene3D" id="3.30.420.10">
    <property type="entry name" value="Ribonuclease H-like superfamily/Ribonuclease H"/>
    <property type="match status" value="1"/>
</dbReference>
<dbReference type="InterPro" id="IPR012337">
    <property type="entry name" value="RNaseH-like_sf"/>
</dbReference>
<dbReference type="CDD" id="cd06127">
    <property type="entry name" value="DEDDh"/>
    <property type="match status" value="1"/>
</dbReference>
<evidence type="ECO:0000256" key="3">
    <source>
        <dbReference type="ARBA" id="ARBA00022839"/>
    </source>
</evidence>
<evidence type="ECO:0000256" key="6">
    <source>
        <dbReference type="ARBA" id="ARBA00049244"/>
    </source>
</evidence>
<dbReference type="GO" id="GO:0005829">
    <property type="term" value="C:cytosol"/>
    <property type="evidence" value="ECO:0007669"/>
    <property type="project" value="TreeGrafter"/>
</dbReference>
<dbReference type="GO" id="GO:0008408">
    <property type="term" value="F:3'-5' exonuclease activity"/>
    <property type="evidence" value="ECO:0007669"/>
    <property type="project" value="TreeGrafter"/>
</dbReference>
<comment type="catalytic activity">
    <reaction evidence="6">
        <text>DNA(n) + a 2'-deoxyribonucleoside 5'-triphosphate = DNA(n+1) + diphosphate</text>
        <dbReference type="Rhea" id="RHEA:22508"/>
        <dbReference type="Rhea" id="RHEA-COMP:17339"/>
        <dbReference type="Rhea" id="RHEA-COMP:17340"/>
        <dbReference type="ChEBI" id="CHEBI:33019"/>
        <dbReference type="ChEBI" id="CHEBI:61560"/>
        <dbReference type="ChEBI" id="CHEBI:173112"/>
        <dbReference type="EC" id="2.7.7.7"/>
    </reaction>
</comment>
<accession>A0AAD2W8D7</accession>
<dbReference type="FunFam" id="3.30.420.10:FF:000045">
    <property type="entry name" value="3'-5' exonuclease DinG"/>
    <property type="match status" value="1"/>
</dbReference>
<dbReference type="SMART" id="SM00479">
    <property type="entry name" value="EXOIII"/>
    <property type="match status" value="1"/>
</dbReference>
<evidence type="ECO:0000256" key="1">
    <source>
        <dbReference type="ARBA" id="ARBA00012417"/>
    </source>
</evidence>
<comment type="function">
    <text evidence="4">DNA polymerase III is a complex, multichain enzyme responsible for most of the replicative synthesis in bacteria. The epsilon subunit contain the editing function and is a proofreading 3'-5' exonuclease.</text>
</comment>
<dbReference type="EMBL" id="APBQ01000130">
    <property type="protein sequence ID" value="ENY75536.1"/>
    <property type="molecule type" value="Genomic_DNA"/>
</dbReference>
<dbReference type="PANTHER" id="PTHR30231">
    <property type="entry name" value="DNA POLYMERASE III SUBUNIT EPSILON"/>
    <property type="match status" value="1"/>
</dbReference>
<dbReference type="PANTHER" id="PTHR30231:SF37">
    <property type="entry name" value="EXODEOXYRIBONUCLEASE 10"/>
    <property type="match status" value="1"/>
</dbReference>
<evidence type="ECO:0000313" key="8">
    <source>
        <dbReference type="EMBL" id="ENY75536.1"/>
    </source>
</evidence>
<dbReference type="EC" id="2.7.7.7" evidence="1"/>
<dbReference type="SUPFAM" id="SSF53098">
    <property type="entry name" value="Ribonuclease H-like"/>
    <property type="match status" value="1"/>
</dbReference>
<dbReference type="InterPro" id="IPR006054">
    <property type="entry name" value="DnaQ"/>
</dbReference>
<dbReference type="AlphaFoldDB" id="A0AAD2W8D7"/>
<dbReference type="NCBIfam" id="TIGR00573">
    <property type="entry name" value="dnaq"/>
    <property type="match status" value="1"/>
</dbReference>
<comment type="caution">
    <text evidence="8">The sequence shown here is derived from an EMBL/GenBank/DDBJ whole genome shotgun (WGS) entry which is preliminary data.</text>
</comment>
<proteinExistence type="predicted"/>
<sequence length="211" mass="22786">MERIAVIDFETTGISPGTGCRATEVAVVMLEGGRIVERYQSLMNAGVPVPAFVAGLTGITTAMLRSAPPVEKVMNEVAEFVGGTPLLAHNAAFDQKFWDYELSRIGRSRSQPFACSLLLSRRLLPAAPNHKLGTLTRWAGLPDTGTAHRAMADAEMAANLLQHLAGVLHQDHGVQQLSHELLCRLQKTPAAKVREALAKYGQGLAGDRPRR</sequence>
<dbReference type="InterPro" id="IPR013520">
    <property type="entry name" value="Ribonucl_H"/>
</dbReference>
<dbReference type="GO" id="GO:0045004">
    <property type="term" value="P:DNA replication proofreading"/>
    <property type="evidence" value="ECO:0007669"/>
    <property type="project" value="TreeGrafter"/>
</dbReference>
<dbReference type="RefSeq" id="WP_004576857.1">
    <property type="nucleotide sequence ID" value="NZ_APBQ01000130.1"/>
</dbReference>
<evidence type="ECO:0000256" key="2">
    <source>
        <dbReference type="ARBA" id="ARBA00022722"/>
    </source>
</evidence>